<organism evidence="1">
    <name type="scientific">marine sediment metagenome</name>
    <dbReference type="NCBI Taxonomy" id="412755"/>
    <lineage>
        <taxon>unclassified sequences</taxon>
        <taxon>metagenomes</taxon>
        <taxon>ecological metagenomes</taxon>
    </lineage>
</organism>
<sequence length="62" mass="6800">MTNGNNGATLKTTELTKSQAAFIEYCKEFGWGKLRVIVKNGEPVMAGIIVDDGVLQHDVKFD</sequence>
<protein>
    <submittedName>
        <fullName evidence="1">Uncharacterized protein</fullName>
    </submittedName>
</protein>
<name>A0A0F9B2B6_9ZZZZ</name>
<accession>A0A0F9B2B6</accession>
<reference evidence="1" key="1">
    <citation type="journal article" date="2015" name="Nature">
        <title>Complex archaea that bridge the gap between prokaryotes and eukaryotes.</title>
        <authorList>
            <person name="Spang A."/>
            <person name="Saw J.H."/>
            <person name="Jorgensen S.L."/>
            <person name="Zaremba-Niedzwiedzka K."/>
            <person name="Martijn J."/>
            <person name="Lind A.E."/>
            <person name="van Eijk R."/>
            <person name="Schleper C."/>
            <person name="Guy L."/>
            <person name="Ettema T.J."/>
        </authorList>
    </citation>
    <scope>NUCLEOTIDE SEQUENCE</scope>
</reference>
<proteinExistence type="predicted"/>
<comment type="caution">
    <text evidence="1">The sequence shown here is derived from an EMBL/GenBank/DDBJ whole genome shotgun (WGS) entry which is preliminary data.</text>
</comment>
<dbReference type="AlphaFoldDB" id="A0A0F9B2B6"/>
<gene>
    <name evidence="1" type="ORF">LCGC14_2581030</name>
</gene>
<evidence type="ECO:0000313" key="1">
    <source>
        <dbReference type="EMBL" id="KKL07932.1"/>
    </source>
</evidence>
<dbReference type="EMBL" id="LAZR01043089">
    <property type="protein sequence ID" value="KKL07932.1"/>
    <property type="molecule type" value="Genomic_DNA"/>
</dbReference>